<feature type="domain" description="HTH cro/C1-type" evidence="1">
    <location>
        <begin position="7"/>
        <end position="61"/>
    </location>
</feature>
<keyword evidence="2" id="KW-0238">DNA-binding</keyword>
<dbReference type="PROSITE" id="PS50943">
    <property type="entry name" value="HTH_CROC1"/>
    <property type="match status" value="1"/>
</dbReference>
<evidence type="ECO:0000313" key="2">
    <source>
        <dbReference type="EMBL" id="SFQ14631.1"/>
    </source>
</evidence>
<dbReference type="Proteomes" id="UP000182624">
    <property type="component" value="Unassembled WGS sequence"/>
</dbReference>
<keyword evidence="3" id="KW-1185">Reference proteome</keyword>
<dbReference type="GO" id="GO:0003677">
    <property type="term" value="F:DNA binding"/>
    <property type="evidence" value="ECO:0007669"/>
    <property type="project" value="UniProtKB-KW"/>
</dbReference>
<dbReference type="Gene3D" id="1.10.260.40">
    <property type="entry name" value="lambda repressor-like DNA-binding domains"/>
    <property type="match status" value="1"/>
</dbReference>
<dbReference type="SMART" id="SM00530">
    <property type="entry name" value="HTH_XRE"/>
    <property type="match status" value="1"/>
</dbReference>
<sequence>MGDGKNLKELLQKQGKTVKELSKATGIKTTTLYSIIQKDSNIRFDYGLRIANELNVDVNEICLYSPFSGDLTEDEIYMTVKDPTGILDASRVKTYLLNSMYPLMKLYGKNAMPDLDHICTSFYQLDDEGRKAVVDIIETMLKIHKDPQRAEEVKNIKGW</sequence>
<organism evidence="2 3">
    <name type="scientific">Butyrivibrio proteoclasticus</name>
    <dbReference type="NCBI Taxonomy" id="43305"/>
    <lineage>
        <taxon>Bacteria</taxon>
        <taxon>Bacillati</taxon>
        <taxon>Bacillota</taxon>
        <taxon>Clostridia</taxon>
        <taxon>Lachnospirales</taxon>
        <taxon>Lachnospiraceae</taxon>
        <taxon>Butyrivibrio</taxon>
    </lineage>
</organism>
<proteinExistence type="predicted"/>
<evidence type="ECO:0000259" key="1">
    <source>
        <dbReference type="PROSITE" id="PS50943"/>
    </source>
</evidence>
<name>A0A1I5W4L1_9FIRM</name>
<dbReference type="AlphaFoldDB" id="A0A1I5W4L1"/>
<dbReference type="EMBL" id="FOXO01000020">
    <property type="protein sequence ID" value="SFQ14631.1"/>
    <property type="molecule type" value="Genomic_DNA"/>
</dbReference>
<dbReference type="Pfam" id="PF01381">
    <property type="entry name" value="HTH_3"/>
    <property type="match status" value="1"/>
</dbReference>
<reference evidence="3" key="1">
    <citation type="submission" date="2016-10" db="EMBL/GenBank/DDBJ databases">
        <authorList>
            <person name="Varghese N."/>
            <person name="Submissions S."/>
        </authorList>
    </citation>
    <scope>NUCLEOTIDE SEQUENCE [LARGE SCALE GENOMIC DNA]</scope>
    <source>
        <strain evidence="3">P18</strain>
    </source>
</reference>
<dbReference type="CDD" id="cd00093">
    <property type="entry name" value="HTH_XRE"/>
    <property type="match status" value="1"/>
</dbReference>
<dbReference type="RefSeq" id="WP_074889582.1">
    <property type="nucleotide sequence ID" value="NZ_FOXO01000020.1"/>
</dbReference>
<protein>
    <submittedName>
        <fullName evidence="2">DNA-binding transcriptional regulator, XRE family</fullName>
    </submittedName>
</protein>
<dbReference type="SUPFAM" id="SSF47413">
    <property type="entry name" value="lambda repressor-like DNA-binding domains"/>
    <property type="match status" value="1"/>
</dbReference>
<dbReference type="OrthoDB" id="1855125at2"/>
<dbReference type="InterPro" id="IPR010982">
    <property type="entry name" value="Lambda_DNA-bd_dom_sf"/>
</dbReference>
<accession>A0A1I5W4L1</accession>
<gene>
    <name evidence="2" type="ORF">SAMN04487928_12078</name>
</gene>
<dbReference type="InterPro" id="IPR001387">
    <property type="entry name" value="Cro/C1-type_HTH"/>
</dbReference>
<evidence type="ECO:0000313" key="3">
    <source>
        <dbReference type="Proteomes" id="UP000182624"/>
    </source>
</evidence>